<evidence type="ECO:0000313" key="2">
    <source>
        <dbReference type="Proteomes" id="UP000029712"/>
    </source>
</evidence>
<dbReference type="RefSeq" id="WP_036438548.1">
    <property type="nucleotide sequence ID" value="NZ_CP033021.1"/>
</dbReference>
<proteinExistence type="predicted"/>
<accession>A0A454C9N1</accession>
<dbReference type="Proteomes" id="UP000029712">
    <property type="component" value="Chromosome"/>
</dbReference>
<sequence length="355" mass="41210">MKKIIIAAYKFLKNSIEVEVMEKTNTLSFCIYKKAINNIYLTESDIKNFIKQTKNEIQKLISASINEVIVMLSEDSKWNINSKLLTLNNDNFNISNLKNIRSNFNNIGQKILEFKLVKKTNIKQIYSLKTISNANSLRLQEIFNSNDLKIAKIFCLDSLKTNSVLFKNPKQKVAIFVEVLDDKAKFILNINKSNIVSQVLDLGLNKLKARMLQCNLLSTESNWFSEVVNCLTYKCNFALIIKNILGEFINKLLTSVATFVNNYKIDSKVCKLYFNNELKLFDNILIQNEKINLFSDFEYEIKNEYLSCEMLAIDNILECQIKQNALNNEISRELFTIEVYSNSKKYYNLMLNDIN</sequence>
<gene>
    <name evidence="1" type="ORF">KN71_001510</name>
</gene>
<dbReference type="AlphaFoldDB" id="A0A454C9N1"/>
<reference evidence="1 2" key="1">
    <citation type="submission" date="2014-08" db="EMBL/GenBank/DDBJ databases">
        <authorList>
            <person name="Kuleshov K."/>
            <person name="Dedkov V."/>
            <person name="Markelov M."/>
            <person name="Pimkina E."/>
        </authorList>
    </citation>
    <scope>NUCLEOTIDE SEQUENCE [LARGE SCALE GENOMIC DNA]</scope>
    <source>
        <strain evidence="2">TOA</strain>
    </source>
</reference>
<dbReference type="OrthoDB" id="398285at2"/>
<reference evidence="1 2" key="2">
    <citation type="submission" date="2018-10" db="EMBL/GenBank/DDBJ databases">
        <title>Detection and isolation of Mycoplasma hominis as a predominant microorganism from pelvic cavity of patient with salpingitis and tubo-ovarian abscess.</title>
        <authorList>
            <person name="Guschin A.E."/>
            <person name="Khayrullina G.A."/>
            <person name="Rakovskaya I.V."/>
            <person name="Shelenkov A.A."/>
            <person name="Shagin D.A."/>
        </authorList>
    </citation>
    <scope>NUCLEOTIDE SEQUENCE [LARGE SCALE GENOMIC DNA]</scope>
    <source>
        <strain evidence="2">TOA</strain>
    </source>
</reference>
<dbReference type="EMBL" id="CP033021">
    <property type="protein sequence ID" value="AYN65375.1"/>
    <property type="molecule type" value="Genomic_DNA"/>
</dbReference>
<evidence type="ECO:0000313" key="1">
    <source>
        <dbReference type="EMBL" id="AYN65375.1"/>
    </source>
</evidence>
<evidence type="ECO:0008006" key="3">
    <source>
        <dbReference type="Google" id="ProtNLM"/>
    </source>
</evidence>
<organism evidence="1 2">
    <name type="scientific">Metamycoplasma hominis</name>
    <name type="common">Mycoplasma hominis</name>
    <dbReference type="NCBI Taxonomy" id="2098"/>
    <lineage>
        <taxon>Bacteria</taxon>
        <taxon>Bacillati</taxon>
        <taxon>Mycoplasmatota</taxon>
        <taxon>Mycoplasmoidales</taxon>
        <taxon>Metamycoplasmataceae</taxon>
        <taxon>Metamycoplasma</taxon>
    </lineage>
</organism>
<protein>
    <recommendedName>
        <fullName evidence="3">Cell division protein FtsA</fullName>
    </recommendedName>
</protein>
<name>A0A454C9N1_METHO</name>